<dbReference type="InterPro" id="IPR002347">
    <property type="entry name" value="SDR_fam"/>
</dbReference>
<comment type="similarity">
    <text evidence="1 3">Belongs to the short-chain dehydrogenases/reductases (SDR) family.</text>
</comment>
<keyword evidence="5" id="KW-1185">Reference proteome</keyword>
<dbReference type="AlphaFoldDB" id="A0AAD6J628"/>
<accession>A0AAD6J628</accession>
<sequence>MRWRNFQRGPQKTYVLTPRASKTSTQYEAIGVRTSEYTASNSGETVRLHDYQSSCRINLSTVALDAKPTIRMSSNASWDVSTTSDEVAAAFSSHIKDKTVLVTGISPDGLGLDFCRAIAGHSPKLIILAARNPSKIAAAQEYLLSLHPSVALKPLVLDLCSLRSVRAAAADINQTVPCVDVLVNNAAMHAKELMRTEDGLETSFSTNHIGHFLLANLLLKEGGAMSSGGRVVNVTSNSFRRGGILWDDPSFLKTPFGEGWAAYQQSKTANVLFSAALAERFGDRKVYSYSLHPGEADLIITVINTAMAKKMDMDDFEKRFNVAIHWKTFAQGTATHVVAAFDPAIESHNGAFLTDCQIKPIPGPEAEWATGKENTERLWKLSEEIVGEKF</sequence>
<dbReference type="InterPro" id="IPR036291">
    <property type="entry name" value="NAD(P)-bd_dom_sf"/>
</dbReference>
<dbReference type="GO" id="GO:0016491">
    <property type="term" value="F:oxidoreductase activity"/>
    <property type="evidence" value="ECO:0007669"/>
    <property type="project" value="UniProtKB-KW"/>
</dbReference>
<evidence type="ECO:0000313" key="5">
    <source>
        <dbReference type="Proteomes" id="UP001221413"/>
    </source>
</evidence>
<evidence type="ECO:0000313" key="4">
    <source>
        <dbReference type="EMBL" id="KAJ6263970.1"/>
    </source>
</evidence>
<keyword evidence="2" id="KW-0560">Oxidoreductase</keyword>
<proteinExistence type="inferred from homology"/>
<dbReference type="PANTHER" id="PTHR24320:SF283">
    <property type="entry name" value="RETINOL DEHYDROGENASE 11"/>
    <property type="match status" value="1"/>
</dbReference>
<dbReference type="EMBL" id="JAQGDS010000001">
    <property type="protein sequence ID" value="KAJ6263970.1"/>
    <property type="molecule type" value="Genomic_DNA"/>
</dbReference>
<dbReference type="SUPFAM" id="SSF51735">
    <property type="entry name" value="NAD(P)-binding Rossmann-fold domains"/>
    <property type="match status" value="1"/>
</dbReference>
<reference evidence="4" key="1">
    <citation type="submission" date="2023-01" db="EMBL/GenBank/DDBJ databases">
        <title>The chitinases involved in constricting ring structure development in the nematode-trapping fungus Drechslerella dactyloides.</title>
        <authorList>
            <person name="Wang R."/>
            <person name="Zhang L."/>
            <person name="Tang P."/>
            <person name="Li S."/>
            <person name="Liang L."/>
        </authorList>
    </citation>
    <scope>NUCLEOTIDE SEQUENCE</scope>
    <source>
        <strain evidence="4">YMF1.00031</strain>
    </source>
</reference>
<dbReference type="Gene3D" id="3.40.50.720">
    <property type="entry name" value="NAD(P)-binding Rossmann-like Domain"/>
    <property type="match status" value="1"/>
</dbReference>
<dbReference type="PRINTS" id="PR00080">
    <property type="entry name" value="SDRFAMILY"/>
</dbReference>
<protein>
    <recommendedName>
        <fullName evidence="6">Short-chain dehydrogenase</fullName>
    </recommendedName>
</protein>
<name>A0AAD6J628_DREDA</name>
<evidence type="ECO:0000256" key="2">
    <source>
        <dbReference type="ARBA" id="ARBA00023002"/>
    </source>
</evidence>
<gene>
    <name evidence="4" type="ORF">Dda_0108</name>
</gene>
<organism evidence="4 5">
    <name type="scientific">Drechslerella dactyloides</name>
    <name type="common">Nematode-trapping fungus</name>
    <name type="synonym">Arthrobotrys dactyloides</name>
    <dbReference type="NCBI Taxonomy" id="74499"/>
    <lineage>
        <taxon>Eukaryota</taxon>
        <taxon>Fungi</taxon>
        <taxon>Dikarya</taxon>
        <taxon>Ascomycota</taxon>
        <taxon>Pezizomycotina</taxon>
        <taxon>Orbiliomycetes</taxon>
        <taxon>Orbiliales</taxon>
        <taxon>Orbiliaceae</taxon>
        <taxon>Drechslerella</taxon>
    </lineage>
</organism>
<evidence type="ECO:0000256" key="3">
    <source>
        <dbReference type="RuleBase" id="RU000363"/>
    </source>
</evidence>
<dbReference type="Proteomes" id="UP001221413">
    <property type="component" value="Unassembled WGS sequence"/>
</dbReference>
<dbReference type="PANTHER" id="PTHR24320">
    <property type="entry name" value="RETINOL DEHYDROGENASE"/>
    <property type="match status" value="1"/>
</dbReference>
<comment type="caution">
    <text evidence="4">The sequence shown here is derived from an EMBL/GenBank/DDBJ whole genome shotgun (WGS) entry which is preliminary data.</text>
</comment>
<dbReference type="Pfam" id="PF00106">
    <property type="entry name" value="adh_short"/>
    <property type="match status" value="1"/>
</dbReference>
<evidence type="ECO:0000256" key="1">
    <source>
        <dbReference type="ARBA" id="ARBA00006484"/>
    </source>
</evidence>
<evidence type="ECO:0008006" key="6">
    <source>
        <dbReference type="Google" id="ProtNLM"/>
    </source>
</evidence>